<evidence type="ECO:0000313" key="1">
    <source>
        <dbReference type="EMBL" id="ANI16352.1"/>
    </source>
</evidence>
<dbReference type="PANTHER" id="PTHR30432">
    <property type="entry name" value="TRANSCRIPTIONAL REGULATOR MODE"/>
    <property type="match status" value="1"/>
</dbReference>
<accession>A0A1A9KFP3</accession>
<proteinExistence type="predicted"/>
<dbReference type="NCBIfam" id="TIGR00638">
    <property type="entry name" value="Mop"/>
    <property type="match status" value="2"/>
</dbReference>
<reference evidence="1 2" key="1">
    <citation type="submission" date="2016-05" db="EMBL/GenBank/DDBJ databases">
        <title>Genome Sequence of Pseudomonas citronellolis Strain SJTE-3, an Estrogens and Persistent Organic Pollutants degradation strain.</title>
        <authorList>
            <person name="Liang R."/>
        </authorList>
    </citation>
    <scope>NUCLEOTIDE SEQUENCE [LARGE SCALE GENOMIC DNA]</scope>
    <source>
        <strain evidence="1 2">SJTE-3</strain>
    </source>
</reference>
<name>A0A1A9KFP3_9PSED</name>
<dbReference type="PANTHER" id="PTHR30432:SF1">
    <property type="entry name" value="DNA-BINDING TRANSCRIPTIONAL DUAL REGULATOR MODE"/>
    <property type="match status" value="1"/>
</dbReference>
<dbReference type="AlphaFoldDB" id="A0A1A9KFP3"/>
<dbReference type="InterPro" id="IPR051815">
    <property type="entry name" value="Molybdate_resp_trans_reg"/>
</dbReference>
<organism evidence="1 2">
    <name type="scientific">Pseudomonas citronellolis</name>
    <dbReference type="NCBI Taxonomy" id="53408"/>
    <lineage>
        <taxon>Bacteria</taxon>
        <taxon>Pseudomonadati</taxon>
        <taxon>Pseudomonadota</taxon>
        <taxon>Gammaproteobacteria</taxon>
        <taxon>Pseudomonadales</taxon>
        <taxon>Pseudomonadaceae</taxon>
        <taxon>Pseudomonas</taxon>
    </lineage>
</organism>
<dbReference type="Gene3D" id="2.40.50.100">
    <property type="match status" value="2"/>
</dbReference>
<dbReference type="Proteomes" id="UP000077748">
    <property type="component" value="Chromosome"/>
</dbReference>
<dbReference type="SUPFAM" id="SSF50331">
    <property type="entry name" value="MOP-like"/>
    <property type="match status" value="2"/>
</dbReference>
<sequence>MKVSARNVFRGKVKQLRNGAVNAEVVVQLPGGNDLVAIVTEESVKSLGLAQGKDVVALVKAPWVMLMTDAEGIRLSARNCLAGTVKSVADGAVNAEVVLDLGGGSEVVAVVTRDAVAELGLAAGVKATAVIKASHVILGVPS</sequence>
<dbReference type="InterPro" id="IPR005116">
    <property type="entry name" value="Transp-assoc_OB_typ1"/>
</dbReference>
<dbReference type="RefSeq" id="WP_043317216.1">
    <property type="nucleotide sequence ID" value="NZ_CP015878.1"/>
</dbReference>
<protein>
    <submittedName>
        <fullName evidence="1">Transporter</fullName>
    </submittedName>
</protein>
<dbReference type="EMBL" id="CP015878">
    <property type="protein sequence ID" value="ANI16352.1"/>
    <property type="molecule type" value="Genomic_DNA"/>
</dbReference>
<dbReference type="InterPro" id="IPR004606">
    <property type="entry name" value="Mop_domain"/>
</dbReference>
<dbReference type="Pfam" id="PF03459">
    <property type="entry name" value="TOBE"/>
    <property type="match status" value="2"/>
</dbReference>
<evidence type="ECO:0000313" key="2">
    <source>
        <dbReference type="Proteomes" id="UP000077748"/>
    </source>
</evidence>
<gene>
    <name evidence="1" type="ORF">A9C11_21315</name>
</gene>
<dbReference type="PROSITE" id="PS51866">
    <property type="entry name" value="MOP"/>
    <property type="match status" value="2"/>
</dbReference>
<dbReference type="InterPro" id="IPR008995">
    <property type="entry name" value="Mo/tungstate-bd_C_term_dom"/>
</dbReference>
<dbReference type="GO" id="GO:0015689">
    <property type="term" value="P:molybdate ion transport"/>
    <property type="evidence" value="ECO:0007669"/>
    <property type="project" value="InterPro"/>
</dbReference>